<feature type="domain" description="Reverse transcriptase" evidence="1">
    <location>
        <begin position="229"/>
        <end position="479"/>
    </location>
</feature>
<reference evidence="2" key="1">
    <citation type="submission" date="2022-11" db="EMBL/GenBank/DDBJ databases">
        <authorList>
            <person name="Petersen C."/>
        </authorList>
    </citation>
    <scope>NUCLEOTIDE SEQUENCE</scope>
    <source>
        <strain evidence="2">IBT 22155</strain>
    </source>
</reference>
<evidence type="ECO:0000313" key="2">
    <source>
        <dbReference type="EMBL" id="KAJ5131128.1"/>
    </source>
</evidence>
<organism evidence="2 3">
    <name type="scientific">Penicillium bovifimosum</name>
    <dbReference type="NCBI Taxonomy" id="126998"/>
    <lineage>
        <taxon>Eukaryota</taxon>
        <taxon>Fungi</taxon>
        <taxon>Dikarya</taxon>
        <taxon>Ascomycota</taxon>
        <taxon>Pezizomycotina</taxon>
        <taxon>Eurotiomycetes</taxon>
        <taxon>Eurotiomycetidae</taxon>
        <taxon>Eurotiales</taxon>
        <taxon>Aspergillaceae</taxon>
        <taxon>Penicillium</taxon>
    </lineage>
</organism>
<dbReference type="OrthoDB" id="4159828at2759"/>
<dbReference type="CDD" id="cd01650">
    <property type="entry name" value="RT_nLTR_like"/>
    <property type="match status" value="1"/>
</dbReference>
<dbReference type="PANTHER" id="PTHR33481">
    <property type="entry name" value="REVERSE TRANSCRIPTASE"/>
    <property type="match status" value="1"/>
</dbReference>
<accession>A0A9W9GWB2</accession>
<dbReference type="PANTHER" id="PTHR33481:SF1">
    <property type="entry name" value="ENDONUCLEASE_EXONUCLEASE_PHOSPHATASE DOMAIN-CONTAINING PROTEIN-RELATED"/>
    <property type="match status" value="1"/>
</dbReference>
<dbReference type="AlphaFoldDB" id="A0A9W9GWB2"/>
<dbReference type="PROSITE" id="PS50878">
    <property type="entry name" value="RT_POL"/>
    <property type="match status" value="1"/>
</dbReference>
<dbReference type="InterPro" id="IPR000477">
    <property type="entry name" value="RT_dom"/>
</dbReference>
<dbReference type="EMBL" id="JAPQKL010000005">
    <property type="protein sequence ID" value="KAJ5131128.1"/>
    <property type="molecule type" value="Genomic_DNA"/>
</dbReference>
<dbReference type="Proteomes" id="UP001149079">
    <property type="component" value="Unassembled WGS sequence"/>
</dbReference>
<evidence type="ECO:0000313" key="3">
    <source>
        <dbReference type="Proteomes" id="UP001149079"/>
    </source>
</evidence>
<protein>
    <recommendedName>
        <fullName evidence="1">Reverse transcriptase domain-containing protein</fullName>
    </recommendedName>
</protein>
<dbReference type="RefSeq" id="XP_056521507.1">
    <property type="nucleotide sequence ID" value="XM_056667911.1"/>
</dbReference>
<evidence type="ECO:0000259" key="1">
    <source>
        <dbReference type="PROSITE" id="PS50878"/>
    </source>
</evidence>
<dbReference type="Pfam" id="PF00078">
    <property type="entry name" value="RVT_1"/>
    <property type="match status" value="1"/>
</dbReference>
<gene>
    <name evidence="2" type="ORF">N7515_007167</name>
</gene>
<dbReference type="GeneID" id="81407081"/>
<keyword evidence="3" id="KW-1185">Reference proteome</keyword>
<proteinExistence type="predicted"/>
<comment type="caution">
    <text evidence="2">The sequence shown here is derived from an EMBL/GenBank/DDBJ whole genome shotgun (WGS) entry which is preliminary data.</text>
</comment>
<sequence length="557" mass="62098">MVHYFTSSDEDALRFRRNIQALNLARSYTTIRCTFDERLPSHERHWIFQIRGALYHVLGPLSGASAMTGQLARAAQVYFLGDGPEQASELATNARLDSNPHLMSCRDILEKLDLVIRENFPYHHRLFLRAYEYLSQHTTVDALRVNPQLRLLPNVEGGRQYDLPSVNAEVAALIIPSEFGQRGYRDIQLYLREAPSLTRATDLISVDGDNADSDMIENPAQVTPVTQEIDSDEDDWEDDWRHAKIIPLKIPNKENYTIAKAWRPISFLATLGKVLESVIAERISQAVETYGLLPTSHFGARKQRSAEQALLLLQEQIYAAWRGRRVLSLISFDVKGAYSGVSFCSERTATIQINGQASETQSLPQAGLPQESPLSPTLVIFNADLVQRQVDSQGGAIAFVDDFTAWMTGSTAQTNRQGIEKIVNGALDWERRSGATFEAEKTAIIHFAPKAHKSDSGPFTIKGEAVVPRDYVKILGVIMDMKLKYKEHIARAASKGLEAAIELRRLRGLSLATARQLFTSTVAPVVDYASNVWLHALMSGCTLSRTRISGRSAECRG</sequence>
<name>A0A9W9GWB2_9EURO</name>
<reference evidence="2" key="2">
    <citation type="journal article" date="2023" name="IMA Fungus">
        <title>Comparative genomic study of the Penicillium genus elucidates a diverse pangenome and 15 lateral gene transfer events.</title>
        <authorList>
            <person name="Petersen C."/>
            <person name="Sorensen T."/>
            <person name="Nielsen M.R."/>
            <person name="Sondergaard T.E."/>
            <person name="Sorensen J.L."/>
            <person name="Fitzpatrick D.A."/>
            <person name="Frisvad J.C."/>
            <person name="Nielsen K.L."/>
        </authorList>
    </citation>
    <scope>NUCLEOTIDE SEQUENCE</scope>
    <source>
        <strain evidence="2">IBT 22155</strain>
    </source>
</reference>